<dbReference type="InterPro" id="IPR002078">
    <property type="entry name" value="Sigma_54_int"/>
</dbReference>
<gene>
    <name evidence="7" type="primary">fleQ</name>
    <name evidence="7" type="ORF">GCM10011487_67980</name>
</gene>
<dbReference type="Gene3D" id="3.40.50.300">
    <property type="entry name" value="P-loop containing nucleotide triphosphate hydrolases"/>
    <property type="match status" value="1"/>
</dbReference>
<dbReference type="InterPro" id="IPR027417">
    <property type="entry name" value="P-loop_NTPase"/>
</dbReference>
<keyword evidence="1" id="KW-0547">Nucleotide-binding</keyword>
<comment type="caution">
    <text evidence="7">The sequence shown here is derived from an EMBL/GenBank/DDBJ whole genome shotgun (WGS) entry which is preliminary data.</text>
</comment>
<dbReference type="CDD" id="cd00009">
    <property type="entry name" value="AAA"/>
    <property type="match status" value="1"/>
</dbReference>
<dbReference type="Gene3D" id="1.10.10.60">
    <property type="entry name" value="Homeodomain-like"/>
    <property type="match status" value="1"/>
</dbReference>
<reference evidence="8" key="1">
    <citation type="submission" date="2020-01" db="EMBL/GenBank/DDBJ databases">
        <title>'Steroidobacter agaridevorans' sp. nov., agar-degrading bacteria isolated from rhizosphere soils.</title>
        <authorList>
            <person name="Ikenaga M."/>
            <person name="Kataoka M."/>
            <person name="Murouchi A."/>
            <person name="Katsuragi S."/>
            <person name="Sakai M."/>
        </authorList>
    </citation>
    <scope>NUCLEOTIDE SEQUENCE [LARGE SCALE GENOMIC DNA]</scope>
    <source>
        <strain evidence="8">YU21-B</strain>
    </source>
</reference>
<name>A0A829YQC4_9GAMM</name>
<keyword evidence="3" id="KW-0805">Transcription regulation</keyword>
<proteinExistence type="predicted"/>
<evidence type="ECO:0000259" key="6">
    <source>
        <dbReference type="PROSITE" id="PS50045"/>
    </source>
</evidence>
<dbReference type="PANTHER" id="PTHR32071">
    <property type="entry name" value="TRANSCRIPTIONAL REGULATORY PROTEIN"/>
    <property type="match status" value="1"/>
</dbReference>
<dbReference type="GO" id="GO:0006355">
    <property type="term" value="P:regulation of DNA-templated transcription"/>
    <property type="evidence" value="ECO:0007669"/>
    <property type="project" value="InterPro"/>
</dbReference>
<organism evidence="7 8">
    <name type="scientific">Steroidobacter agaridevorans</name>
    <dbReference type="NCBI Taxonomy" id="2695856"/>
    <lineage>
        <taxon>Bacteria</taxon>
        <taxon>Pseudomonadati</taxon>
        <taxon>Pseudomonadota</taxon>
        <taxon>Gammaproteobacteria</taxon>
        <taxon>Steroidobacterales</taxon>
        <taxon>Steroidobacteraceae</taxon>
        <taxon>Steroidobacter</taxon>
    </lineage>
</organism>
<evidence type="ECO:0000256" key="5">
    <source>
        <dbReference type="ARBA" id="ARBA00023163"/>
    </source>
</evidence>
<dbReference type="InterPro" id="IPR058031">
    <property type="entry name" value="AAA_lid_NorR"/>
</dbReference>
<dbReference type="SUPFAM" id="SSF52172">
    <property type="entry name" value="CheY-like"/>
    <property type="match status" value="1"/>
</dbReference>
<dbReference type="GO" id="GO:0005524">
    <property type="term" value="F:ATP binding"/>
    <property type="evidence" value="ECO:0007669"/>
    <property type="project" value="UniProtKB-KW"/>
</dbReference>
<keyword evidence="8" id="KW-1185">Reference proteome</keyword>
<dbReference type="GO" id="GO:0043565">
    <property type="term" value="F:sequence-specific DNA binding"/>
    <property type="evidence" value="ECO:0007669"/>
    <property type="project" value="InterPro"/>
</dbReference>
<dbReference type="SUPFAM" id="SSF46689">
    <property type="entry name" value="Homeodomain-like"/>
    <property type="match status" value="1"/>
</dbReference>
<evidence type="ECO:0000256" key="1">
    <source>
        <dbReference type="ARBA" id="ARBA00022741"/>
    </source>
</evidence>
<evidence type="ECO:0000313" key="7">
    <source>
        <dbReference type="EMBL" id="GFE84798.1"/>
    </source>
</evidence>
<dbReference type="InterPro" id="IPR025943">
    <property type="entry name" value="Sigma_54_int_dom_ATP-bd_2"/>
</dbReference>
<dbReference type="Proteomes" id="UP000445000">
    <property type="component" value="Unassembled WGS sequence"/>
</dbReference>
<evidence type="ECO:0000256" key="2">
    <source>
        <dbReference type="ARBA" id="ARBA00022840"/>
    </source>
</evidence>
<dbReference type="Pfam" id="PF00158">
    <property type="entry name" value="Sigma54_activat"/>
    <property type="match status" value="1"/>
</dbReference>
<accession>A0A829YQC4</accession>
<dbReference type="InterPro" id="IPR009057">
    <property type="entry name" value="Homeodomain-like_sf"/>
</dbReference>
<dbReference type="InterPro" id="IPR011006">
    <property type="entry name" value="CheY-like_superfamily"/>
</dbReference>
<feature type="domain" description="Sigma-54 factor interaction" evidence="6">
    <location>
        <begin position="142"/>
        <end position="370"/>
    </location>
</feature>
<evidence type="ECO:0000256" key="4">
    <source>
        <dbReference type="ARBA" id="ARBA00023125"/>
    </source>
</evidence>
<dbReference type="PROSITE" id="PS50045">
    <property type="entry name" value="SIGMA54_INTERACT_4"/>
    <property type="match status" value="1"/>
</dbReference>
<dbReference type="AlphaFoldDB" id="A0A829YQC4"/>
<evidence type="ECO:0000256" key="3">
    <source>
        <dbReference type="ARBA" id="ARBA00023015"/>
    </source>
</evidence>
<dbReference type="PROSITE" id="PS00676">
    <property type="entry name" value="SIGMA54_INTERACT_2"/>
    <property type="match status" value="1"/>
</dbReference>
<keyword evidence="5" id="KW-0804">Transcription</keyword>
<dbReference type="InterPro" id="IPR003593">
    <property type="entry name" value="AAA+_ATPase"/>
</dbReference>
<dbReference type="PRINTS" id="PR01590">
    <property type="entry name" value="HTHFIS"/>
</dbReference>
<dbReference type="SUPFAM" id="SSF52540">
    <property type="entry name" value="P-loop containing nucleoside triphosphate hydrolases"/>
    <property type="match status" value="1"/>
</dbReference>
<keyword evidence="4" id="KW-0238">DNA-binding</keyword>
<dbReference type="FunFam" id="3.40.50.300:FF:000006">
    <property type="entry name" value="DNA-binding transcriptional regulator NtrC"/>
    <property type="match status" value="1"/>
</dbReference>
<keyword evidence="2" id="KW-0067">ATP-binding</keyword>
<evidence type="ECO:0000313" key="8">
    <source>
        <dbReference type="Proteomes" id="UP000445000"/>
    </source>
</evidence>
<dbReference type="PANTHER" id="PTHR32071:SF117">
    <property type="entry name" value="PTS-DEPENDENT DIHYDROXYACETONE KINASE OPERON REGULATORY PROTEIN-RELATED"/>
    <property type="match status" value="1"/>
</dbReference>
<dbReference type="Gene3D" id="1.10.8.60">
    <property type="match status" value="1"/>
</dbReference>
<dbReference type="EMBL" id="BLJN01000010">
    <property type="protein sequence ID" value="GFE84798.1"/>
    <property type="molecule type" value="Genomic_DNA"/>
</dbReference>
<dbReference type="InterPro" id="IPR025944">
    <property type="entry name" value="Sigma_54_int_dom_CS"/>
</dbReference>
<protein>
    <submittedName>
        <fullName evidence="7">Sigma-54-dependent Fis family transcriptional regulator</fullName>
    </submittedName>
</protein>
<dbReference type="PROSITE" id="PS00688">
    <property type="entry name" value="SIGMA54_INTERACT_3"/>
    <property type="match status" value="1"/>
</dbReference>
<dbReference type="RefSeq" id="WP_202624104.1">
    <property type="nucleotide sequence ID" value="NZ_BLJN01000010.1"/>
</dbReference>
<dbReference type="InterPro" id="IPR002197">
    <property type="entry name" value="HTH_Fis"/>
</dbReference>
<sequence>MNLNDTQARSLTIQQAVVYDSDPGRAEKVADVLRELSLEPLLIDHCALMRAMIQTPNNPPALLVGDVADCDWVELGAALREQLSDIPVVAYGSSTVADQLIAHVGAPRVRRLTFPFKSTVLGTALRMPAQATQAEVGEVAMPTGSSAAIRDVTRLIRQVAAHDSSVLILGESGTGKELAARAVHEASPRRQRPFVAINCGAIPAELLESELFGHEKGSFTGAIAARKGRFEIAEGGTLFLDEIGDMSLPMQVKLLRVLQERVFERVGNHTPIRCNVRIIAATHRNLEESIAKGTFREDLFYRLNVFPIEMPALRTRIDDLAMLVRDFSERNVAEGRSRVELTARALKVLSHYPWPGNVRELGNLIERLSILCPNRLVDVADLPLKYRPADLLAELDLSADLQLPVETLESELEAEEALDEDREVMSMLASEPAESAVVQLPPDGIDLRDHLFTIERDLIQQALSRAGGTVAHAARLLKLRRTTLVEKLRKFHMLNEAAASEL</sequence>
<dbReference type="SMART" id="SM00382">
    <property type="entry name" value="AAA"/>
    <property type="match status" value="1"/>
</dbReference>
<dbReference type="Pfam" id="PF25601">
    <property type="entry name" value="AAA_lid_14"/>
    <property type="match status" value="1"/>
</dbReference>
<dbReference type="Pfam" id="PF02954">
    <property type="entry name" value="HTH_8"/>
    <property type="match status" value="1"/>
</dbReference>